<evidence type="ECO:0000313" key="2">
    <source>
        <dbReference type="Proteomes" id="UP000005824"/>
    </source>
</evidence>
<comment type="caution">
    <text evidence="1">The sequence shown here is derived from an EMBL/GenBank/DDBJ whole genome shotgun (WGS) entry which is preliminary data.</text>
</comment>
<accession>B4D8W5</accession>
<dbReference type="RefSeq" id="WP_006982676.1">
    <property type="nucleotide sequence ID" value="NZ_ABVL01000023.1"/>
</dbReference>
<name>B4D8W5_9BACT</name>
<reference evidence="1 2" key="1">
    <citation type="journal article" date="2011" name="J. Bacteriol.">
        <title>Genome sequence of Chthoniobacter flavus Ellin428, an aerobic heterotrophic soil bacterium.</title>
        <authorList>
            <person name="Kant R."/>
            <person name="van Passel M.W."/>
            <person name="Palva A."/>
            <person name="Lucas S."/>
            <person name="Lapidus A."/>
            <person name="Glavina Del Rio T."/>
            <person name="Dalin E."/>
            <person name="Tice H."/>
            <person name="Bruce D."/>
            <person name="Goodwin L."/>
            <person name="Pitluck S."/>
            <person name="Larimer F.W."/>
            <person name="Land M.L."/>
            <person name="Hauser L."/>
            <person name="Sangwan P."/>
            <person name="de Vos W.M."/>
            <person name="Janssen P.H."/>
            <person name="Smidt H."/>
        </authorList>
    </citation>
    <scope>NUCLEOTIDE SEQUENCE [LARGE SCALE GENOMIC DNA]</scope>
    <source>
        <strain evidence="1 2">Ellin428</strain>
    </source>
</reference>
<protein>
    <submittedName>
        <fullName evidence="1">Uncharacterized protein</fullName>
    </submittedName>
</protein>
<evidence type="ECO:0000313" key="1">
    <source>
        <dbReference type="EMBL" id="EDY17173.1"/>
    </source>
</evidence>
<keyword evidence="2" id="KW-1185">Reference proteome</keyword>
<dbReference type="Proteomes" id="UP000005824">
    <property type="component" value="Unassembled WGS sequence"/>
</dbReference>
<dbReference type="InParanoid" id="B4D8W5"/>
<sequence length="193" mass="21813">MSLGIFRSIRGSYAEPYRRDAEWIVRALKAEFVRRGLPPYVDPEPDERSLRRLPCGNARAATFATLQERAWRAELPWTLGSLRGERQIALPISFTGKFSLLVRRRLLIFPQRQSFCSVQTLHDELLALAPLLHIPLVDGTVAAEIANRLANCEALPDDDPQAASTLENERGLWLDLHLASRYSLEDRTPVVIA</sequence>
<dbReference type="STRING" id="497964.CfE428DRAFT_5355"/>
<dbReference type="EMBL" id="ABVL01000023">
    <property type="protein sequence ID" value="EDY17173.1"/>
    <property type="molecule type" value="Genomic_DNA"/>
</dbReference>
<gene>
    <name evidence="1" type="ORF">CfE428DRAFT_5355</name>
</gene>
<dbReference type="AlphaFoldDB" id="B4D8W5"/>
<proteinExistence type="predicted"/>
<organism evidence="1 2">
    <name type="scientific">Chthoniobacter flavus Ellin428</name>
    <dbReference type="NCBI Taxonomy" id="497964"/>
    <lineage>
        <taxon>Bacteria</taxon>
        <taxon>Pseudomonadati</taxon>
        <taxon>Verrucomicrobiota</taxon>
        <taxon>Spartobacteria</taxon>
        <taxon>Chthoniobacterales</taxon>
        <taxon>Chthoniobacteraceae</taxon>
        <taxon>Chthoniobacter</taxon>
    </lineage>
</organism>